<dbReference type="InterPro" id="IPR012461">
    <property type="entry name" value="SACK1"/>
</dbReference>
<organism evidence="3 4">
    <name type="scientific">Anser cygnoides</name>
    <name type="common">Swan goose</name>
    <dbReference type="NCBI Taxonomy" id="8845"/>
    <lineage>
        <taxon>Eukaryota</taxon>
        <taxon>Metazoa</taxon>
        <taxon>Chordata</taxon>
        <taxon>Craniata</taxon>
        <taxon>Vertebrata</taxon>
        <taxon>Euteleostomi</taxon>
        <taxon>Archelosauria</taxon>
        <taxon>Archosauria</taxon>
        <taxon>Dinosauria</taxon>
        <taxon>Saurischia</taxon>
        <taxon>Theropoda</taxon>
        <taxon>Coelurosauria</taxon>
        <taxon>Aves</taxon>
        <taxon>Neognathae</taxon>
        <taxon>Galloanserae</taxon>
        <taxon>Anseriformes</taxon>
        <taxon>Anatidae</taxon>
        <taxon>Anserinae</taxon>
        <taxon>Anser</taxon>
    </lineage>
</organism>
<dbReference type="Proteomes" id="UP000694521">
    <property type="component" value="Unplaced"/>
</dbReference>
<name>A0A8B9DW46_ANSCY</name>
<feature type="domain" description="Scaffolding anchor of CK1" evidence="2">
    <location>
        <begin position="15"/>
        <end position="153"/>
    </location>
</feature>
<accession>A0A8B9DW46</accession>
<comment type="similarity">
    <text evidence="1">Belongs to the FAM83 family.</text>
</comment>
<proteinExistence type="inferred from homology"/>
<dbReference type="PANTHER" id="PTHR16181">
    <property type="entry name" value="PROTEIN FAM83A-RELATED"/>
    <property type="match status" value="1"/>
</dbReference>
<dbReference type="GO" id="GO:0007165">
    <property type="term" value="P:signal transduction"/>
    <property type="evidence" value="ECO:0007669"/>
    <property type="project" value="TreeGrafter"/>
</dbReference>
<sequence>MAESQVVLLDDSHVNEKVTEAQARFYYSEEQRRALEVLVTRGEAAYRENLRKEQLRDFLSSRELQALRGGWRGYDDPRDSGKVLRGPGGEALSLAYWPECSDTEVPPLDLGWTDKTFYRGISRVALFTHPRKEENAPHVKEVVREMIQQAQKVGTGRPSTPAAAPPSRLGWGAPGVVRAHHHHHHEALLDGPLQAWWPPVLVVFTRQGFPCGFLPVTLRFAKADIRHGVTPPPPPILHWGFVAVVGLRAPA</sequence>
<protein>
    <recommendedName>
        <fullName evidence="2">Scaffolding anchor of CK1 domain-containing protein</fullName>
    </recommendedName>
</protein>
<evidence type="ECO:0000259" key="2">
    <source>
        <dbReference type="Pfam" id="PF07894"/>
    </source>
</evidence>
<evidence type="ECO:0000313" key="3">
    <source>
        <dbReference type="Ensembl" id="ENSACDP00005012025.1"/>
    </source>
</evidence>
<reference evidence="3" key="1">
    <citation type="submission" date="2025-08" db="UniProtKB">
        <authorList>
            <consortium name="Ensembl"/>
        </authorList>
    </citation>
    <scope>IDENTIFICATION</scope>
</reference>
<dbReference type="GO" id="GO:0019901">
    <property type="term" value="F:protein kinase binding"/>
    <property type="evidence" value="ECO:0007669"/>
    <property type="project" value="TreeGrafter"/>
</dbReference>
<evidence type="ECO:0000256" key="1">
    <source>
        <dbReference type="ARBA" id="ARBA00006937"/>
    </source>
</evidence>
<dbReference type="PANTHER" id="PTHR16181:SF29">
    <property type="entry name" value="PROTEIN FAM83A-RELATED"/>
    <property type="match status" value="1"/>
</dbReference>
<dbReference type="Pfam" id="PF07894">
    <property type="entry name" value="SACK1"/>
    <property type="match status" value="1"/>
</dbReference>
<evidence type="ECO:0000313" key="4">
    <source>
        <dbReference type="Proteomes" id="UP000694521"/>
    </source>
</evidence>
<reference evidence="3" key="2">
    <citation type="submission" date="2025-09" db="UniProtKB">
        <authorList>
            <consortium name="Ensembl"/>
        </authorList>
    </citation>
    <scope>IDENTIFICATION</scope>
</reference>
<dbReference type="Ensembl" id="ENSACDT00005014534.1">
    <property type="protein sequence ID" value="ENSACDP00005012025.1"/>
    <property type="gene ID" value="ENSACDG00005008885.1"/>
</dbReference>
<keyword evidence="4" id="KW-1185">Reference proteome</keyword>
<dbReference type="AlphaFoldDB" id="A0A8B9DW46"/>
<dbReference type="InterPro" id="IPR050944">
    <property type="entry name" value="FAM83"/>
</dbReference>